<gene>
    <name evidence="1" type="ORF">FK220_002885</name>
</gene>
<comment type="caution">
    <text evidence="1">The sequence shown here is derived from an EMBL/GenBank/DDBJ whole genome shotgun (WGS) entry which is preliminary data.</text>
</comment>
<dbReference type="AlphaFoldDB" id="A0A967AVC4"/>
<dbReference type="InterPro" id="IPR011990">
    <property type="entry name" value="TPR-like_helical_dom_sf"/>
</dbReference>
<evidence type="ECO:0000313" key="1">
    <source>
        <dbReference type="EMBL" id="NHF58272.1"/>
    </source>
</evidence>
<reference evidence="1" key="1">
    <citation type="submission" date="2019-07" db="EMBL/GenBank/DDBJ databases">
        <authorList>
            <person name="De-Chao Zhang Q."/>
        </authorList>
    </citation>
    <scope>NUCLEOTIDE SEQUENCE</scope>
    <source>
        <strain evidence="1">TP-CH-4</strain>
    </source>
</reference>
<organism evidence="1 2">
    <name type="scientific">Pelagihabitans pacificus</name>
    <dbReference type="NCBI Taxonomy" id="2696054"/>
    <lineage>
        <taxon>Bacteria</taxon>
        <taxon>Pseudomonadati</taxon>
        <taxon>Bacteroidota</taxon>
        <taxon>Flavobacteriia</taxon>
        <taxon>Flavobacteriales</taxon>
        <taxon>Flavobacteriaceae</taxon>
        <taxon>Pelagihabitans</taxon>
    </lineage>
</organism>
<sequence>MKNKILGLCFFTSIFLSAQNDYPYPSLSPMGNISQIIGNTTIKVAYERPAVRNRQIFGHLVPWDKVWRTGAGHCTKVHFDKSVLVSGQPLTAGTYSLFTIPNPREWVIIFNADTTLYGSGRYDSAKDVARFSVVSKKTDRFYEAMTIDIDFIPNNAQFYISWANTQVSFEISTSTDERIADYIKENLLTGKSKVSDSYAGAASYLLYQGKNYKLGLELADKALALDANNSWVYNTKIAIYEQLKLYPEALNCVGLAIENTEKRTYEEEKYRKADIDRLRAIYQRIEEKMK</sequence>
<dbReference type="RefSeq" id="WP_152572769.1">
    <property type="nucleotide sequence ID" value="NZ_VIKU02000001.1"/>
</dbReference>
<dbReference type="SUPFAM" id="SSF48439">
    <property type="entry name" value="Protein prenylyltransferase"/>
    <property type="match status" value="1"/>
</dbReference>
<name>A0A967AVC4_9FLAO</name>
<proteinExistence type="predicted"/>
<dbReference type="InterPro" id="IPR021314">
    <property type="entry name" value="DUF2911"/>
</dbReference>
<dbReference type="Proteomes" id="UP000707206">
    <property type="component" value="Unassembled WGS sequence"/>
</dbReference>
<reference evidence="1" key="2">
    <citation type="submission" date="2020-03" db="EMBL/GenBank/DDBJ databases">
        <title>Flavobacteriaceae bacterium strain TP-CH-4, a member of the family Flavobacteriaceae isolated from a deep-sea seamount.</title>
        <authorList>
            <person name="Zhang D.-C."/>
        </authorList>
    </citation>
    <scope>NUCLEOTIDE SEQUENCE</scope>
    <source>
        <strain evidence="1">TP-CH-4</strain>
    </source>
</reference>
<keyword evidence="2" id="KW-1185">Reference proteome</keyword>
<protein>
    <submittedName>
        <fullName evidence="1">DUF2911 domain-containing protein</fullName>
    </submittedName>
</protein>
<dbReference type="Gene3D" id="1.25.40.10">
    <property type="entry name" value="Tetratricopeptide repeat domain"/>
    <property type="match status" value="1"/>
</dbReference>
<evidence type="ECO:0000313" key="2">
    <source>
        <dbReference type="Proteomes" id="UP000707206"/>
    </source>
</evidence>
<dbReference type="EMBL" id="VIKU02000001">
    <property type="protein sequence ID" value="NHF58272.1"/>
    <property type="molecule type" value="Genomic_DNA"/>
</dbReference>
<accession>A0A967AVC4</accession>
<dbReference type="Pfam" id="PF11138">
    <property type="entry name" value="DUF2911"/>
    <property type="match status" value="1"/>
</dbReference>